<dbReference type="Proteomes" id="UP000654604">
    <property type="component" value="Unassembled WGS sequence"/>
</dbReference>
<comment type="caution">
    <text evidence="8">The sequence shown here is derived from an EMBL/GenBank/DDBJ whole genome shotgun (WGS) entry which is preliminary data.</text>
</comment>
<keyword evidence="2" id="KW-1003">Cell membrane</keyword>
<evidence type="ECO:0000259" key="6">
    <source>
        <dbReference type="SMART" id="SM00897"/>
    </source>
</evidence>
<protein>
    <submittedName>
        <fullName evidence="8">FIST C-terminal domain-containing protein</fullName>
    </submittedName>
</protein>
<dbReference type="SMART" id="SM00897">
    <property type="entry name" value="FIST"/>
    <property type="match status" value="1"/>
</dbReference>
<evidence type="ECO:0000256" key="3">
    <source>
        <dbReference type="ARBA" id="ARBA00022692"/>
    </source>
</evidence>
<dbReference type="InterPro" id="IPR019494">
    <property type="entry name" value="FIST_C"/>
</dbReference>
<keyword evidence="5" id="KW-0472">Membrane</keyword>
<proteinExistence type="predicted"/>
<name>A0ABR9UZU1_9CHRO</name>
<evidence type="ECO:0000313" key="8">
    <source>
        <dbReference type="EMBL" id="MBE9221158.1"/>
    </source>
</evidence>
<dbReference type="PIRSF" id="PIRSF018953">
    <property type="entry name" value="UCP018953"/>
    <property type="match status" value="1"/>
</dbReference>
<dbReference type="PANTHER" id="PTHR14939">
    <property type="entry name" value="F-BOX ONLY PROTEIN 22"/>
    <property type="match status" value="1"/>
</dbReference>
<keyword evidence="9" id="KW-1185">Reference proteome</keyword>
<evidence type="ECO:0000313" key="9">
    <source>
        <dbReference type="Proteomes" id="UP000654604"/>
    </source>
</evidence>
<dbReference type="SMART" id="SM01204">
    <property type="entry name" value="FIST_C"/>
    <property type="match status" value="1"/>
</dbReference>
<evidence type="ECO:0000259" key="7">
    <source>
        <dbReference type="SMART" id="SM01204"/>
    </source>
</evidence>
<dbReference type="RefSeq" id="WP_193799356.1">
    <property type="nucleotide sequence ID" value="NZ_JADEWC010000001.1"/>
</dbReference>
<keyword evidence="4" id="KW-1133">Transmembrane helix</keyword>
<feature type="domain" description="FIST" evidence="6">
    <location>
        <begin position="35"/>
        <end position="242"/>
    </location>
</feature>
<organism evidence="8 9">
    <name type="scientific">Cyanobacterium stanieri LEGE 03274</name>
    <dbReference type="NCBI Taxonomy" id="1828756"/>
    <lineage>
        <taxon>Bacteria</taxon>
        <taxon>Bacillati</taxon>
        <taxon>Cyanobacteriota</taxon>
        <taxon>Cyanophyceae</taxon>
        <taxon>Oscillatoriophycideae</taxon>
        <taxon>Chroococcales</taxon>
        <taxon>Geminocystaceae</taxon>
        <taxon>Cyanobacterium</taxon>
    </lineage>
</organism>
<dbReference type="PANTHER" id="PTHR14939:SF5">
    <property type="entry name" value="F-BOX ONLY PROTEIN 22"/>
    <property type="match status" value="1"/>
</dbReference>
<reference evidence="8 9" key="1">
    <citation type="submission" date="2020-10" db="EMBL/GenBank/DDBJ databases">
        <authorList>
            <person name="Castelo-Branco R."/>
            <person name="Eusebio N."/>
            <person name="Adriana R."/>
            <person name="Vieira A."/>
            <person name="Brugerolle De Fraissinette N."/>
            <person name="Rezende De Castro R."/>
            <person name="Schneider M.P."/>
            <person name="Vasconcelos V."/>
            <person name="Leao P.N."/>
        </authorList>
    </citation>
    <scope>NUCLEOTIDE SEQUENCE [LARGE SCALE GENOMIC DNA]</scope>
    <source>
        <strain evidence="8 9">LEGE 03274</strain>
    </source>
</reference>
<accession>A0ABR9UZU1</accession>
<dbReference type="InterPro" id="IPR013702">
    <property type="entry name" value="FIST_domain_N"/>
</dbReference>
<feature type="domain" description="FIST C-domain" evidence="7">
    <location>
        <begin position="248"/>
        <end position="393"/>
    </location>
</feature>
<dbReference type="InterPro" id="IPR016741">
    <property type="entry name" value="UCP018953"/>
</dbReference>
<dbReference type="Pfam" id="PF08495">
    <property type="entry name" value="FIST"/>
    <property type="match status" value="1"/>
</dbReference>
<gene>
    <name evidence="8" type="ORF">IQ215_00460</name>
</gene>
<evidence type="ECO:0000256" key="4">
    <source>
        <dbReference type="ARBA" id="ARBA00022989"/>
    </source>
</evidence>
<dbReference type="EMBL" id="JADEWC010000001">
    <property type="protein sequence ID" value="MBE9221158.1"/>
    <property type="molecule type" value="Genomic_DNA"/>
</dbReference>
<dbReference type="Pfam" id="PF10442">
    <property type="entry name" value="FIST_C"/>
    <property type="match status" value="1"/>
</dbReference>
<evidence type="ECO:0000256" key="2">
    <source>
        <dbReference type="ARBA" id="ARBA00022475"/>
    </source>
</evidence>
<evidence type="ECO:0000256" key="1">
    <source>
        <dbReference type="ARBA" id="ARBA00004651"/>
    </source>
</evidence>
<evidence type="ECO:0000256" key="5">
    <source>
        <dbReference type="ARBA" id="ARBA00023136"/>
    </source>
</evidence>
<keyword evidence="3" id="KW-0812">Transmembrane</keyword>
<comment type="subcellular location">
    <subcellularLocation>
        <location evidence="1">Cell membrane</location>
        <topology evidence="1">Multi-pass membrane protein</topology>
    </subcellularLocation>
</comment>
<sequence length="416" mass="45039">MSQKIQWINALSVQSSLEKAIDEVVEKLQERLTGDPDLGILFISSAFASDYARLLPLLLDKFPLPFLIGCGGGGIVGMEDEEQPAEVESSPALSLTVACLPDVDLSLFHILPDDLPDSDSAPQEWWDMVGVSPEVKPDFILLSDPFSGATNELIEGLDYAYPAAIKVGGLASSSTMGVASGLFYRTPDEPQGCFATQGTIGLAMSGNIVVESIVAQGCRSIGKIYQVTKGERNVILELTDNQGNTDSPLNFLRELINDLDAGDQELAQHSLFIGIARDEFKLELNHGDFLIRNLMGVDPKYGAIAVGDRIRPGQRIRFHLRDGNASAEDLETLLDNYFDLKDEVPAVGGLMFSCMGRGEGLYGEPNFDSELFLDYFVDIPLSGFFCNGEIGPVGGSTFVHGYTSVFAIFSQPESNS</sequence>